<feature type="signal peptide" evidence="2">
    <location>
        <begin position="1"/>
        <end position="18"/>
    </location>
</feature>
<evidence type="ECO:0000313" key="3">
    <source>
        <dbReference type="EMBL" id="CAG9332162.1"/>
    </source>
</evidence>
<dbReference type="Proteomes" id="UP001162131">
    <property type="component" value="Unassembled WGS sequence"/>
</dbReference>
<proteinExistence type="predicted"/>
<sequence length="96" mass="11224">MFWLILCLYKIVLIIAECQDEDHCLKEIKNETAYINDTKWGDWYSVLSIVKNLLFCALLAGWAIWMLYSKIAGVKKPSNLPSTKQLREFISQELPR</sequence>
<protein>
    <recommendedName>
        <fullName evidence="5">ATP synthase F0 subunit 8</fullName>
    </recommendedName>
</protein>
<keyword evidence="1" id="KW-0812">Transmembrane</keyword>
<feature type="transmembrane region" description="Helical" evidence="1">
    <location>
        <begin position="44"/>
        <end position="68"/>
    </location>
</feature>
<comment type="caution">
    <text evidence="3">The sequence shown here is derived from an EMBL/GenBank/DDBJ whole genome shotgun (WGS) entry which is preliminary data.</text>
</comment>
<reference evidence="3" key="1">
    <citation type="submission" date="2021-09" db="EMBL/GenBank/DDBJ databases">
        <authorList>
            <consortium name="AG Swart"/>
            <person name="Singh M."/>
            <person name="Singh A."/>
            <person name="Seah K."/>
            <person name="Emmerich C."/>
        </authorList>
    </citation>
    <scope>NUCLEOTIDE SEQUENCE</scope>
    <source>
        <strain evidence="3">ATCC30299</strain>
    </source>
</reference>
<feature type="chain" id="PRO_5043998181" description="ATP synthase F0 subunit 8" evidence="2">
    <location>
        <begin position="19"/>
        <end position="96"/>
    </location>
</feature>
<evidence type="ECO:0000256" key="2">
    <source>
        <dbReference type="SAM" id="SignalP"/>
    </source>
</evidence>
<keyword evidence="1" id="KW-0472">Membrane</keyword>
<dbReference type="EMBL" id="CAJZBQ010000054">
    <property type="protein sequence ID" value="CAG9332162.1"/>
    <property type="molecule type" value="Genomic_DNA"/>
</dbReference>
<keyword evidence="1" id="KW-1133">Transmembrane helix</keyword>
<gene>
    <name evidence="3" type="ORF">BSTOLATCC_MIC55616</name>
</gene>
<evidence type="ECO:0000256" key="1">
    <source>
        <dbReference type="SAM" id="Phobius"/>
    </source>
</evidence>
<evidence type="ECO:0008006" key="5">
    <source>
        <dbReference type="Google" id="ProtNLM"/>
    </source>
</evidence>
<accession>A0AAU9K0T5</accession>
<keyword evidence="2" id="KW-0732">Signal</keyword>
<name>A0AAU9K0T5_9CILI</name>
<evidence type="ECO:0000313" key="4">
    <source>
        <dbReference type="Proteomes" id="UP001162131"/>
    </source>
</evidence>
<keyword evidence="4" id="KW-1185">Reference proteome</keyword>
<organism evidence="3 4">
    <name type="scientific">Blepharisma stoltei</name>
    <dbReference type="NCBI Taxonomy" id="1481888"/>
    <lineage>
        <taxon>Eukaryota</taxon>
        <taxon>Sar</taxon>
        <taxon>Alveolata</taxon>
        <taxon>Ciliophora</taxon>
        <taxon>Postciliodesmatophora</taxon>
        <taxon>Heterotrichea</taxon>
        <taxon>Heterotrichida</taxon>
        <taxon>Blepharismidae</taxon>
        <taxon>Blepharisma</taxon>
    </lineage>
</organism>
<dbReference type="AlphaFoldDB" id="A0AAU9K0T5"/>